<keyword evidence="2" id="KW-1185">Reference proteome</keyword>
<reference evidence="1" key="1">
    <citation type="submission" date="2023-01" db="EMBL/GenBank/DDBJ databases">
        <title>Colletotrichum chrysophilum M932 genome sequence.</title>
        <authorList>
            <person name="Baroncelli R."/>
        </authorList>
    </citation>
    <scope>NUCLEOTIDE SEQUENCE</scope>
    <source>
        <strain evidence="1">M932</strain>
    </source>
</reference>
<evidence type="ECO:0000313" key="2">
    <source>
        <dbReference type="Proteomes" id="UP001243330"/>
    </source>
</evidence>
<name>A0AAD9EJ80_9PEZI</name>
<dbReference type="Proteomes" id="UP001243330">
    <property type="component" value="Unassembled WGS sequence"/>
</dbReference>
<accession>A0AAD9EJ80</accession>
<sequence length="152" mass="17242">MRSSRLPSPEHIVKSALLYCFATPQLGPTHCPFKRTRAWDPDAHASLEHDPQTITRLRTSFHSSASILRLHPIPSHPSLPQPIRVQPSSDLRCHPPSPSAYPYIPTVLHGTYAALIFLVECCDVAPIGFRSRPINHHRRPASLFYYWHLLLT</sequence>
<evidence type="ECO:0000313" key="1">
    <source>
        <dbReference type="EMBL" id="KAK1849437.1"/>
    </source>
</evidence>
<dbReference type="AlphaFoldDB" id="A0AAD9EJ80"/>
<comment type="caution">
    <text evidence="1">The sequence shown here is derived from an EMBL/GenBank/DDBJ whole genome shotgun (WGS) entry which is preliminary data.</text>
</comment>
<proteinExistence type="predicted"/>
<protein>
    <submittedName>
        <fullName evidence="1">Uncharacterized protein</fullName>
    </submittedName>
</protein>
<organism evidence="1 2">
    <name type="scientific">Colletotrichum chrysophilum</name>
    <dbReference type="NCBI Taxonomy" id="1836956"/>
    <lineage>
        <taxon>Eukaryota</taxon>
        <taxon>Fungi</taxon>
        <taxon>Dikarya</taxon>
        <taxon>Ascomycota</taxon>
        <taxon>Pezizomycotina</taxon>
        <taxon>Sordariomycetes</taxon>
        <taxon>Hypocreomycetidae</taxon>
        <taxon>Glomerellales</taxon>
        <taxon>Glomerellaceae</taxon>
        <taxon>Colletotrichum</taxon>
        <taxon>Colletotrichum gloeosporioides species complex</taxon>
    </lineage>
</organism>
<dbReference type="EMBL" id="JAQOWY010000144">
    <property type="protein sequence ID" value="KAK1849437.1"/>
    <property type="molecule type" value="Genomic_DNA"/>
</dbReference>
<gene>
    <name evidence="1" type="ORF">CCHR01_07956</name>
</gene>